<name>A0A1F7VF95_9BACT</name>
<evidence type="ECO:0000259" key="1">
    <source>
        <dbReference type="Pfam" id="PF01978"/>
    </source>
</evidence>
<dbReference type="InterPro" id="IPR036388">
    <property type="entry name" value="WH-like_DNA-bd_sf"/>
</dbReference>
<dbReference type="AlphaFoldDB" id="A0A1F7VF95"/>
<comment type="caution">
    <text evidence="2">The sequence shown here is derived from an EMBL/GenBank/DDBJ whole genome shotgun (WGS) entry which is preliminary data.</text>
</comment>
<dbReference type="Gene3D" id="1.10.10.10">
    <property type="entry name" value="Winged helix-like DNA-binding domain superfamily/Winged helix DNA-binding domain"/>
    <property type="match status" value="1"/>
</dbReference>
<dbReference type="Proteomes" id="UP000176678">
    <property type="component" value="Unassembled WGS sequence"/>
</dbReference>
<proteinExistence type="predicted"/>
<dbReference type="Pfam" id="PF01978">
    <property type="entry name" value="TrmB"/>
    <property type="match status" value="1"/>
</dbReference>
<dbReference type="STRING" id="1802410.A3H75_00135"/>
<gene>
    <name evidence="2" type="ORF">A3H75_00135</name>
</gene>
<dbReference type="EMBL" id="MGES01000013">
    <property type="protein sequence ID" value="OGL89135.1"/>
    <property type="molecule type" value="Genomic_DNA"/>
</dbReference>
<dbReference type="PANTHER" id="PTHR34293">
    <property type="entry name" value="HTH-TYPE TRANSCRIPTIONAL REGULATOR TRMBL2"/>
    <property type="match status" value="1"/>
</dbReference>
<dbReference type="PANTHER" id="PTHR34293:SF1">
    <property type="entry name" value="HTH-TYPE TRANSCRIPTIONAL REGULATOR TRMBL2"/>
    <property type="match status" value="1"/>
</dbReference>
<protein>
    <recommendedName>
        <fullName evidence="1">Transcription regulator TrmB N-terminal domain-containing protein</fullName>
    </recommendedName>
</protein>
<dbReference type="InterPro" id="IPR036390">
    <property type="entry name" value="WH_DNA-bd_sf"/>
</dbReference>
<feature type="domain" description="Transcription regulator TrmB N-terminal" evidence="1">
    <location>
        <begin position="8"/>
        <end position="62"/>
    </location>
</feature>
<dbReference type="InterPro" id="IPR002831">
    <property type="entry name" value="Tscrpt_reg_TrmB_N"/>
</dbReference>
<sequence length="248" mass="27636">MKDITPILRSLGLLDSEIKTYVRALEHGPATVLELVKASGLSRQATYVAIQTLTGRGLMSSALHAKKRLFAAEHPDKLLAYAERREVELREHVGDLKRLVPELELRAGGEKPVVKVFEGKEGINAIIEDMRLDQAKVTFEITDLEAMRAVLTSEDLAPLKRESKKMKRFVRGLYAGEMSPKAVDSERFALPDKYGHFKSHLGIYGNKVALVTFEGKMYSVIIESGALAKALHTLFELAFESAKNFPKK</sequence>
<dbReference type="InterPro" id="IPR051797">
    <property type="entry name" value="TrmB-like"/>
</dbReference>
<reference evidence="2 3" key="1">
    <citation type="journal article" date="2016" name="Nat. Commun.">
        <title>Thousands of microbial genomes shed light on interconnected biogeochemical processes in an aquifer system.</title>
        <authorList>
            <person name="Anantharaman K."/>
            <person name="Brown C.T."/>
            <person name="Hug L.A."/>
            <person name="Sharon I."/>
            <person name="Castelle C.J."/>
            <person name="Probst A.J."/>
            <person name="Thomas B.C."/>
            <person name="Singh A."/>
            <person name="Wilkins M.J."/>
            <person name="Karaoz U."/>
            <person name="Brodie E.L."/>
            <person name="Williams K.H."/>
            <person name="Hubbard S.S."/>
            <person name="Banfield J.F."/>
        </authorList>
    </citation>
    <scope>NUCLEOTIDE SEQUENCE [LARGE SCALE GENOMIC DNA]</scope>
</reference>
<dbReference type="SUPFAM" id="SSF46785">
    <property type="entry name" value="Winged helix' DNA-binding domain"/>
    <property type="match status" value="1"/>
</dbReference>
<evidence type="ECO:0000313" key="2">
    <source>
        <dbReference type="EMBL" id="OGL89135.1"/>
    </source>
</evidence>
<organism evidence="2 3">
    <name type="scientific">Candidatus Uhrbacteria bacterium RIFCSPLOWO2_02_FULL_51_9</name>
    <dbReference type="NCBI Taxonomy" id="1802410"/>
    <lineage>
        <taxon>Bacteria</taxon>
        <taxon>Candidatus Uhriibacteriota</taxon>
    </lineage>
</organism>
<accession>A0A1F7VF95</accession>
<evidence type="ECO:0000313" key="3">
    <source>
        <dbReference type="Proteomes" id="UP000176678"/>
    </source>
</evidence>